<proteinExistence type="predicted"/>
<sequence length="171" mass="19478">MPKHRELFLQAIKSDVYRDALFNRVIENFVVQGGEHDTDIAKREAAHPELGKPRLAAEFDPRAYHKVGAFGAGRDDNPEKASFLNQLYFIVGKPVSTEELDALEQKKGFAYTTEARNTYLQIGGQPRLDNDYTVFGEVYEGLSVLLEISKVRTDKSDYPLKEIHFTVEEIR</sequence>
<dbReference type="PROSITE" id="PS50072">
    <property type="entry name" value="CSA_PPIASE_2"/>
    <property type="match status" value="1"/>
</dbReference>
<dbReference type="InterPro" id="IPR044666">
    <property type="entry name" value="Cyclophilin_A-like"/>
</dbReference>
<organism evidence="5 6">
    <name type="scientific">Sphingobacterium griseoflavum</name>
    <dbReference type="NCBI Taxonomy" id="1474952"/>
    <lineage>
        <taxon>Bacteria</taxon>
        <taxon>Pseudomonadati</taxon>
        <taxon>Bacteroidota</taxon>
        <taxon>Sphingobacteriia</taxon>
        <taxon>Sphingobacteriales</taxon>
        <taxon>Sphingobacteriaceae</taxon>
        <taxon>Sphingobacterium</taxon>
    </lineage>
</organism>
<dbReference type="EC" id="5.2.1.8" evidence="1"/>
<evidence type="ECO:0000259" key="4">
    <source>
        <dbReference type="PROSITE" id="PS50072"/>
    </source>
</evidence>
<feature type="domain" description="PPIase cyclophilin-type" evidence="4">
    <location>
        <begin position="1"/>
        <end position="163"/>
    </location>
</feature>
<accession>A0ABQ3HVS8</accession>
<keyword evidence="3" id="KW-0413">Isomerase</keyword>
<protein>
    <recommendedName>
        <fullName evidence="1">peptidylprolyl isomerase</fullName>
        <ecNumber evidence="1">5.2.1.8</ecNumber>
    </recommendedName>
</protein>
<comment type="caution">
    <text evidence="5">The sequence shown here is derived from an EMBL/GenBank/DDBJ whole genome shotgun (WGS) entry which is preliminary data.</text>
</comment>
<dbReference type="EMBL" id="BNAF01000004">
    <property type="protein sequence ID" value="GHE30931.1"/>
    <property type="molecule type" value="Genomic_DNA"/>
</dbReference>
<reference evidence="6" key="1">
    <citation type="journal article" date="2019" name="Int. J. Syst. Evol. Microbiol.">
        <title>The Global Catalogue of Microorganisms (GCM) 10K type strain sequencing project: providing services to taxonomists for standard genome sequencing and annotation.</title>
        <authorList>
            <consortium name="The Broad Institute Genomics Platform"/>
            <consortium name="The Broad Institute Genome Sequencing Center for Infectious Disease"/>
            <person name="Wu L."/>
            <person name="Ma J."/>
        </authorList>
    </citation>
    <scope>NUCLEOTIDE SEQUENCE [LARGE SCALE GENOMIC DNA]</scope>
    <source>
        <strain evidence="6">CGMCC 1.12966</strain>
    </source>
</reference>
<dbReference type="InterPro" id="IPR029000">
    <property type="entry name" value="Cyclophilin-like_dom_sf"/>
</dbReference>
<evidence type="ECO:0000313" key="5">
    <source>
        <dbReference type="EMBL" id="GHE30931.1"/>
    </source>
</evidence>
<keyword evidence="2" id="KW-0697">Rotamase</keyword>
<keyword evidence="6" id="KW-1185">Reference proteome</keyword>
<dbReference type="Proteomes" id="UP000620550">
    <property type="component" value="Unassembled WGS sequence"/>
</dbReference>
<dbReference type="SUPFAM" id="SSF50891">
    <property type="entry name" value="Cyclophilin-like"/>
    <property type="match status" value="1"/>
</dbReference>
<dbReference type="PANTHER" id="PTHR45625:SF4">
    <property type="entry name" value="PEPTIDYLPROLYL ISOMERASE DOMAIN AND WD REPEAT-CONTAINING PROTEIN 1"/>
    <property type="match status" value="1"/>
</dbReference>
<dbReference type="InterPro" id="IPR002130">
    <property type="entry name" value="Cyclophilin-type_PPIase_dom"/>
</dbReference>
<name>A0ABQ3HVS8_9SPHI</name>
<dbReference type="PANTHER" id="PTHR45625">
    <property type="entry name" value="PEPTIDYL-PROLYL CIS-TRANS ISOMERASE-RELATED"/>
    <property type="match status" value="1"/>
</dbReference>
<dbReference type="Pfam" id="PF00160">
    <property type="entry name" value="Pro_isomerase"/>
    <property type="match status" value="1"/>
</dbReference>
<gene>
    <name evidence="5" type="ORF">GCM10017764_12450</name>
</gene>
<evidence type="ECO:0000313" key="6">
    <source>
        <dbReference type="Proteomes" id="UP000620550"/>
    </source>
</evidence>
<evidence type="ECO:0000256" key="3">
    <source>
        <dbReference type="ARBA" id="ARBA00023235"/>
    </source>
</evidence>
<dbReference type="Gene3D" id="2.40.100.10">
    <property type="entry name" value="Cyclophilin-like"/>
    <property type="match status" value="1"/>
</dbReference>
<evidence type="ECO:0000256" key="2">
    <source>
        <dbReference type="ARBA" id="ARBA00023110"/>
    </source>
</evidence>
<evidence type="ECO:0000256" key="1">
    <source>
        <dbReference type="ARBA" id="ARBA00013194"/>
    </source>
</evidence>